<sequence length="359" mass="40874">MHCDHHIFGLFATHWHELTKKHKKPGALNKTADLDTIKEGGESEGFDSILWSKCFKICEKTHGESLPCFSMADFNTFLTSHTQNFVEKDCGALKLYNDLFGKQNLKDILFKKNEESSTVGKRFVIKLDLLISGSSELGAFLDEAFIIRASHRVALFLEEEFQNPLNPVFCITFRKREAYNAIKYYINDVNYSCLSIPTLLRKIKTTLEIVEELKAQIHTEGSSIVIQDLRDEVSEAVKNSQNIQRSVTQVIHAIDSGSDLLRTLSAWANYECSLTEVYESLKARHDMFMATVPFDRIQKIKYLCDYLTTASKKIFETVKEIEENLSDSISLSLSLDTHSFAANSKEKFLVVDHSNGSER</sequence>
<protein>
    <submittedName>
        <fullName evidence="1">Uncharacterized protein</fullName>
    </submittedName>
</protein>
<dbReference type="RefSeq" id="XP_018709486.1">
    <property type="nucleotide sequence ID" value="XM_018859241.1"/>
</dbReference>
<dbReference type="Proteomes" id="UP000092555">
    <property type="component" value="Unassembled WGS sequence"/>
</dbReference>
<proteinExistence type="predicted"/>
<comment type="caution">
    <text evidence="1">The sequence shown here is derived from an EMBL/GenBank/DDBJ whole genome shotgun (WGS) entry which is preliminary data.</text>
</comment>
<evidence type="ECO:0000313" key="1">
    <source>
        <dbReference type="EMBL" id="OBA18951.1"/>
    </source>
</evidence>
<keyword evidence="2" id="KW-1185">Reference proteome</keyword>
<evidence type="ECO:0000313" key="2">
    <source>
        <dbReference type="Proteomes" id="UP000092555"/>
    </source>
</evidence>
<name>A0A1A0H4I4_9ASCO</name>
<dbReference type="EMBL" id="LXTC01000008">
    <property type="protein sequence ID" value="OBA18951.1"/>
    <property type="molecule type" value="Genomic_DNA"/>
</dbReference>
<dbReference type="GeneID" id="30032216"/>
<dbReference type="OrthoDB" id="4082198at2759"/>
<reference evidence="1 2" key="1">
    <citation type="submission" date="2016-05" db="EMBL/GenBank/DDBJ databases">
        <title>Comparative genomics of biotechnologically important yeasts.</title>
        <authorList>
            <consortium name="DOE Joint Genome Institute"/>
            <person name="Riley R."/>
            <person name="Haridas S."/>
            <person name="Wolfe K.H."/>
            <person name="Lopes M.R."/>
            <person name="Hittinger C.T."/>
            <person name="Goker M."/>
            <person name="Salamov A."/>
            <person name="Wisecaver J."/>
            <person name="Long T.M."/>
            <person name="Aerts A.L."/>
            <person name="Barry K."/>
            <person name="Choi C."/>
            <person name="Clum A."/>
            <person name="Coughlan A.Y."/>
            <person name="Deshpande S."/>
            <person name="Douglass A.P."/>
            <person name="Hanson S.J."/>
            <person name="Klenk H.-P."/>
            <person name="LaButti K."/>
            <person name="Lapidus A."/>
            <person name="Lindquist E."/>
            <person name="Lipzen A."/>
            <person name="Meier-kolthoff J.P."/>
            <person name="Ohm R.A."/>
            <person name="Otillar R.P."/>
            <person name="Pangilinan J."/>
            <person name="Peng Y."/>
            <person name="Rokas A."/>
            <person name="Rosa C.A."/>
            <person name="Scheuner C."/>
            <person name="Sibirny A.A."/>
            <person name="Slot J.C."/>
            <person name="Stielow J.B."/>
            <person name="Sun H."/>
            <person name="Kurtzman C.P."/>
            <person name="Blackwell M."/>
            <person name="Grigoriev I.V."/>
            <person name="Jeffries T.W."/>
        </authorList>
    </citation>
    <scope>NUCLEOTIDE SEQUENCE [LARGE SCALE GENOMIC DNA]</scope>
    <source>
        <strain evidence="1 2">NRRL YB-4993</strain>
    </source>
</reference>
<accession>A0A1A0H4I4</accession>
<organism evidence="1 2">
    <name type="scientific">Metschnikowia bicuspidata var. bicuspidata NRRL YB-4993</name>
    <dbReference type="NCBI Taxonomy" id="869754"/>
    <lineage>
        <taxon>Eukaryota</taxon>
        <taxon>Fungi</taxon>
        <taxon>Dikarya</taxon>
        <taxon>Ascomycota</taxon>
        <taxon>Saccharomycotina</taxon>
        <taxon>Pichiomycetes</taxon>
        <taxon>Metschnikowiaceae</taxon>
        <taxon>Metschnikowia</taxon>
    </lineage>
</organism>
<dbReference type="AlphaFoldDB" id="A0A1A0H4I4"/>
<gene>
    <name evidence="1" type="ORF">METBIDRAFT_84747</name>
</gene>